<feature type="region of interest" description="Disordered" evidence="1">
    <location>
        <begin position="70"/>
        <end position="93"/>
    </location>
</feature>
<proteinExistence type="predicted"/>
<comment type="caution">
    <text evidence="2">The sequence shown here is derived from an EMBL/GenBank/DDBJ whole genome shotgun (WGS) entry which is preliminary data.</text>
</comment>
<keyword evidence="3" id="KW-1185">Reference proteome</keyword>
<sequence>MSERRESLGSAGGFLLLSTIISILGPGPVSILHQIRSFDASLPFEGGAVSPRGPEGPWESDIKGTEVLRRDHGIPAPTIQPRNFMSTQSGRSK</sequence>
<organism evidence="2 3">
    <name type="scientific">Echria macrotheca</name>
    <dbReference type="NCBI Taxonomy" id="438768"/>
    <lineage>
        <taxon>Eukaryota</taxon>
        <taxon>Fungi</taxon>
        <taxon>Dikarya</taxon>
        <taxon>Ascomycota</taxon>
        <taxon>Pezizomycotina</taxon>
        <taxon>Sordariomycetes</taxon>
        <taxon>Sordariomycetidae</taxon>
        <taxon>Sordariales</taxon>
        <taxon>Schizotheciaceae</taxon>
        <taxon>Echria</taxon>
    </lineage>
</organism>
<evidence type="ECO:0000313" key="3">
    <source>
        <dbReference type="Proteomes" id="UP001239445"/>
    </source>
</evidence>
<feature type="compositionally biased region" description="Polar residues" evidence="1">
    <location>
        <begin position="80"/>
        <end position="93"/>
    </location>
</feature>
<name>A0AAJ0B2F3_9PEZI</name>
<dbReference type="Proteomes" id="UP001239445">
    <property type="component" value="Unassembled WGS sequence"/>
</dbReference>
<reference evidence="2" key="1">
    <citation type="submission" date="2023-06" db="EMBL/GenBank/DDBJ databases">
        <title>Genome-scale phylogeny and comparative genomics of the fungal order Sordariales.</title>
        <authorList>
            <consortium name="Lawrence Berkeley National Laboratory"/>
            <person name="Hensen N."/>
            <person name="Bonometti L."/>
            <person name="Westerberg I."/>
            <person name="Brannstrom I.O."/>
            <person name="Guillou S."/>
            <person name="Cros-Aarteil S."/>
            <person name="Calhoun S."/>
            <person name="Haridas S."/>
            <person name="Kuo A."/>
            <person name="Mondo S."/>
            <person name="Pangilinan J."/>
            <person name="Riley R."/>
            <person name="Labutti K."/>
            <person name="Andreopoulos B."/>
            <person name="Lipzen A."/>
            <person name="Chen C."/>
            <person name="Yanf M."/>
            <person name="Daum C."/>
            <person name="Ng V."/>
            <person name="Clum A."/>
            <person name="Steindorff A."/>
            <person name="Ohm R."/>
            <person name="Martin F."/>
            <person name="Silar P."/>
            <person name="Natvig D."/>
            <person name="Lalanne C."/>
            <person name="Gautier V."/>
            <person name="Ament-Velasquez S.L."/>
            <person name="Kruys A."/>
            <person name="Hutchinson M.I."/>
            <person name="Powell A.J."/>
            <person name="Barry K."/>
            <person name="Miller A.N."/>
            <person name="Grigoriev I.V."/>
            <person name="Debuchy R."/>
            <person name="Gladieux P."/>
            <person name="Thoren M.H."/>
            <person name="Johannesson H."/>
        </authorList>
    </citation>
    <scope>NUCLEOTIDE SEQUENCE</scope>
    <source>
        <strain evidence="2">PSN4</strain>
    </source>
</reference>
<accession>A0AAJ0B2F3</accession>
<gene>
    <name evidence="2" type="ORF">QBC47DRAFT_407453</name>
</gene>
<protein>
    <submittedName>
        <fullName evidence="2">Uncharacterized protein</fullName>
    </submittedName>
</protein>
<evidence type="ECO:0000313" key="2">
    <source>
        <dbReference type="EMBL" id="KAK1749965.1"/>
    </source>
</evidence>
<dbReference type="EMBL" id="MU839850">
    <property type="protein sequence ID" value="KAK1749965.1"/>
    <property type="molecule type" value="Genomic_DNA"/>
</dbReference>
<evidence type="ECO:0000256" key="1">
    <source>
        <dbReference type="SAM" id="MobiDB-lite"/>
    </source>
</evidence>
<dbReference type="AlphaFoldDB" id="A0AAJ0B2F3"/>